<accession>A0A149UT05</accession>
<feature type="compositionally biased region" description="Low complexity" evidence="1">
    <location>
        <begin position="306"/>
        <end position="327"/>
    </location>
</feature>
<comment type="caution">
    <text evidence="2">The sequence shown here is derived from an EMBL/GenBank/DDBJ whole genome shotgun (WGS) entry which is preliminary data.</text>
</comment>
<reference evidence="2 3" key="1">
    <citation type="submission" date="2015-06" db="EMBL/GenBank/DDBJ databases">
        <title>Improved classification and identification of acetic acid bacteria using matrix-assisted laser desorption/ionization time-of-flight mass spectrometry; Gluconobacter nephelii and Gluconobacter uchimurae are later heterotypic synonyms of Gluconobacter japonicus and Gluconobacter oxydans, respectively.</title>
        <authorList>
            <person name="Li L."/>
            <person name="Cleenwerck I."/>
            <person name="De Vuyst L."/>
            <person name="Vandamme P."/>
        </authorList>
    </citation>
    <scope>NUCLEOTIDE SEQUENCE [LARGE SCALE GENOMIC DNA]</scope>
    <source>
        <strain evidence="2 3">LMG 1608</strain>
    </source>
</reference>
<feature type="region of interest" description="Disordered" evidence="1">
    <location>
        <begin position="261"/>
        <end position="339"/>
    </location>
</feature>
<gene>
    <name evidence="2" type="ORF">AD952_10735</name>
</gene>
<evidence type="ECO:0000313" key="2">
    <source>
        <dbReference type="EMBL" id="KXV71068.1"/>
    </source>
</evidence>
<protein>
    <recommendedName>
        <fullName evidence="4">DUF4412 domain-containing protein</fullName>
    </recommendedName>
</protein>
<evidence type="ECO:0000256" key="1">
    <source>
        <dbReference type="SAM" id="MobiDB-lite"/>
    </source>
</evidence>
<dbReference type="AlphaFoldDB" id="A0A149UT05"/>
<proteinExistence type="predicted"/>
<dbReference type="PATRIC" id="fig|178900.6.peg.1356"/>
<dbReference type="EMBL" id="LHZY01000039">
    <property type="protein sequence ID" value="KXV71068.1"/>
    <property type="molecule type" value="Genomic_DNA"/>
</dbReference>
<sequence length="339" mass="36079">MKFAPCGQRRRRQTLRTVRGQLWEQSGLDEKQERRRRMTHCQPARTRRMLTLCSLLATAPLAAGLLSQPGHAAETAATPAAPAGVAAPAPQMDHPRLMPGRDATIDYVFQPRPPAGGGPATALPIRDRHVQVLFSGDGGLMRINYMLSMDGPESRGAVIINRAAQEVMIILNDRKIYTRLVQQEVARSPFLLDMSMSFTRKGKSEVIGQPCTLWGVVSAQGNGTACVTDDGFILEQDGVDVDGLNGHLKAMKVSYDDVPATSFQPPAGFQEVTPHSPGSQSGGNEDGSAPSSVMRGPTSVQQQEHSSVPSATGVVPGVGPVTTLPSTDSNAHDASGNTP</sequence>
<evidence type="ECO:0000313" key="3">
    <source>
        <dbReference type="Proteomes" id="UP000075312"/>
    </source>
</evidence>
<name>A0A149UT05_9PROT</name>
<evidence type="ECO:0008006" key="4">
    <source>
        <dbReference type="Google" id="ProtNLM"/>
    </source>
</evidence>
<dbReference type="Proteomes" id="UP000075312">
    <property type="component" value="Unassembled WGS sequence"/>
</dbReference>
<organism evidence="2 3">
    <name type="scientific">Acetobacter cerevisiae</name>
    <dbReference type="NCBI Taxonomy" id="178900"/>
    <lineage>
        <taxon>Bacteria</taxon>
        <taxon>Pseudomonadati</taxon>
        <taxon>Pseudomonadota</taxon>
        <taxon>Alphaproteobacteria</taxon>
        <taxon>Acetobacterales</taxon>
        <taxon>Acetobacteraceae</taxon>
        <taxon>Acetobacter</taxon>
    </lineage>
</organism>